<comment type="subcellular location">
    <subcellularLocation>
        <location evidence="1">Nucleus</location>
    </subcellularLocation>
</comment>
<evidence type="ECO:0000259" key="7">
    <source>
        <dbReference type="SMART" id="SM01019"/>
    </source>
</evidence>
<keyword evidence="3" id="KW-0238">DNA-binding</keyword>
<dbReference type="GO" id="GO:0003677">
    <property type="term" value="F:DNA binding"/>
    <property type="evidence" value="ECO:0007669"/>
    <property type="project" value="UniProtKB-KW"/>
</dbReference>
<protein>
    <recommendedName>
        <fullName evidence="7">TF-B3 domain-containing protein</fullName>
    </recommendedName>
</protein>
<dbReference type="AlphaFoldDB" id="A0A8J4W1C7"/>
<dbReference type="InterPro" id="IPR015300">
    <property type="entry name" value="DNA-bd_pseudobarrel_sf"/>
</dbReference>
<dbReference type="Proteomes" id="UP000737018">
    <property type="component" value="Unassembled WGS sequence"/>
</dbReference>
<keyword evidence="4" id="KW-0804">Transcription</keyword>
<organism evidence="8 9">
    <name type="scientific">Castanea mollissima</name>
    <name type="common">Chinese chestnut</name>
    <dbReference type="NCBI Taxonomy" id="60419"/>
    <lineage>
        <taxon>Eukaryota</taxon>
        <taxon>Viridiplantae</taxon>
        <taxon>Streptophyta</taxon>
        <taxon>Embryophyta</taxon>
        <taxon>Tracheophyta</taxon>
        <taxon>Spermatophyta</taxon>
        <taxon>Magnoliopsida</taxon>
        <taxon>eudicotyledons</taxon>
        <taxon>Gunneridae</taxon>
        <taxon>Pentapetalae</taxon>
        <taxon>rosids</taxon>
        <taxon>fabids</taxon>
        <taxon>Fagales</taxon>
        <taxon>Fagaceae</taxon>
        <taxon>Castanea</taxon>
    </lineage>
</organism>
<feature type="compositionally biased region" description="Polar residues" evidence="6">
    <location>
        <begin position="98"/>
        <end position="118"/>
    </location>
</feature>
<dbReference type="EMBL" id="JRKL02000539">
    <property type="protein sequence ID" value="KAF3970379.1"/>
    <property type="molecule type" value="Genomic_DNA"/>
</dbReference>
<comment type="caution">
    <text evidence="8">The sequence shown here is derived from an EMBL/GenBank/DDBJ whole genome shotgun (WGS) entry which is preliminary data.</text>
</comment>
<dbReference type="SUPFAM" id="SSF101936">
    <property type="entry name" value="DNA-binding pseudobarrel domain"/>
    <property type="match status" value="1"/>
</dbReference>
<dbReference type="GO" id="GO:0005634">
    <property type="term" value="C:nucleus"/>
    <property type="evidence" value="ECO:0007669"/>
    <property type="project" value="UniProtKB-SubCell"/>
</dbReference>
<dbReference type="InterPro" id="IPR003340">
    <property type="entry name" value="B3_DNA-bd"/>
</dbReference>
<dbReference type="PANTHER" id="PTHR46245">
    <property type="entry name" value="B3 DOMAIN-CONTAINING PROTEIN OS07G0563300"/>
    <property type="match status" value="1"/>
</dbReference>
<evidence type="ECO:0000256" key="4">
    <source>
        <dbReference type="ARBA" id="ARBA00023163"/>
    </source>
</evidence>
<dbReference type="Gene3D" id="2.40.330.10">
    <property type="entry name" value="DNA-binding pseudobarrel domain"/>
    <property type="match status" value="1"/>
</dbReference>
<dbReference type="InterPro" id="IPR057743">
    <property type="entry name" value="Zfn_VAL1-3_N"/>
</dbReference>
<dbReference type="Pfam" id="PF25813">
    <property type="entry name" value="zf_VAL1_N"/>
    <property type="match status" value="1"/>
</dbReference>
<feature type="region of interest" description="Disordered" evidence="6">
    <location>
        <begin position="98"/>
        <end position="138"/>
    </location>
</feature>
<keyword evidence="9" id="KW-1185">Reference proteome</keyword>
<feature type="region of interest" description="Disordered" evidence="6">
    <location>
        <begin position="167"/>
        <end position="194"/>
    </location>
</feature>
<dbReference type="PANTHER" id="PTHR46245:SF19">
    <property type="entry name" value="TF-B3 DOMAIN-CONTAINING PROTEIN"/>
    <property type="match status" value="1"/>
</dbReference>
<proteinExistence type="predicted"/>
<keyword evidence="5" id="KW-0539">Nucleus</keyword>
<reference evidence="8" key="1">
    <citation type="submission" date="2020-03" db="EMBL/GenBank/DDBJ databases">
        <title>Castanea mollissima Vanexum genome sequencing.</title>
        <authorList>
            <person name="Staton M."/>
        </authorList>
    </citation>
    <scope>NUCLEOTIDE SEQUENCE</scope>
    <source>
        <tissue evidence="8">Leaf</tissue>
    </source>
</reference>
<feature type="domain" description="TF-B3" evidence="7">
    <location>
        <begin position="241"/>
        <end position="342"/>
    </location>
</feature>
<dbReference type="OrthoDB" id="757982at2759"/>
<accession>A0A8J4W1C7</accession>
<sequence>MTLFWFTKSTRANGHSMARTLAKVANDMKVELCEVITSSAYDEGKFCDIFHLDADGWRDCATCGKMVHCGCIMSFHVYTVLDFGGVCCIKCFKNSNVAPDQDPSQAPNQDPSFNTTPEILQKQKLGDPSDKVMTGIDCGEDPTASLGSPVCHELPQETNVKPLARISPSQKQESLAHFTEQFSTDSSNEGDTSCETLIDSETSEGDSSGKTCSYSQNLSEESDVEVQEIFRPLNSAVIPLFEKFLTPSDADPKMARLVIPKKSAEAYFPKVTEAHGFPIVFQDTQRKEWEFNLRFWVNCNSKMYVLEGLKEYMTLMQWQAGDKVTFHRIEPERKFLIATKKNVKPPPKEPPSTTG</sequence>
<evidence type="ECO:0000256" key="3">
    <source>
        <dbReference type="ARBA" id="ARBA00023125"/>
    </source>
</evidence>
<dbReference type="SMART" id="SM01019">
    <property type="entry name" value="B3"/>
    <property type="match status" value="1"/>
</dbReference>
<evidence type="ECO:0000256" key="1">
    <source>
        <dbReference type="ARBA" id="ARBA00004123"/>
    </source>
</evidence>
<feature type="compositionally biased region" description="Polar residues" evidence="6">
    <location>
        <begin position="180"/>
        <end position="194"/>
    </location>
</feature>
<dbReference type="CDD" id="cd10017">
    <property type="entry name" value="B3_DNA"/>
    <property type="match status" value="1"/>
</dbReference>
<evidence type="ECO:0000256" key="5">
    <source>
        <dbReference type="ARBA" id="ARBA00023242"/>
    </source>
</evidence>
<evidence type="ECO:0000313" key="8">
    <source>
        <dbReference type="EMBL" id="KAF3970379.1"/>
    </source>
</evidence>
<keyword evidence="2" id="KW-0805">Transcription regulation</keyword>
<dbReference type="Pfam" id="PF02362">
    <property type="entry name" value="B3"/>
    <property type="match status" value="1"/>
</dbReference>
<evidence type="ECO:0000256" key="2">
    <source>
        <dbReference type="ARBA" id="ARBA00023015"/>
    </source>
</evidence>
<gene>
    <name evidence="8" type="ORF">CMV_005931</name>
</gene>
<evidence type="ECO:0000256" key="6">
    <source>
        <dbReference type="SAM" id="MobiDB-lite"/>
    </source>
</evidence>
<evidence type="ECO:0000313" key="9">
    <source>
        <dbReference type="Proteomes" id="UP000737018"/>
    </source>
</evidence>
<name>A0A8J4W1C7_9ROSI</name>